<organism evidence="1 2">
    <name type="scientific">Saccharibacillus sacchari</name>
    <dbReference type="NCBI Taxonomy" id="456493"/>
    <lineage>
        <taxon>Bacteria</taxon>
        <taxon>Bacillati</taxon>
        <taxon>Bacillota</taxon>
        <taxon>Bacilli</taxon>
        <taxon>Bacillales</taxon>
        <taxon>Paenibacillaceae</taxon>
        <taxon>Saccharibacillus</taxon>
    </lineage>
</organism>
<dbReference type="Proteomes" id="UP001380953">
    <property type="component" value="Unassembled WGS sequence"/>
</dbReference>
<protein>
    <submittedName>
        <fullName evidence="1">Helix-turn-helix domain-containing protein</fullName>
    </submittedName>
</protein>
<dbReference type="EMBL" id="JBBKAR010000007">
    <property type="protein sequence ID" value="MEJ8302951.1"/>
    <property type="molecule type" value="Genomic_DNA"/>
</dbReference>
<proteinExistence type="predicted"/>
<accession>A0ACC6P7R5</accession>
<evidence type="ECO:0000313" key="1">
    <source>
        <dbReference type="EMBL" id="MEJ8302951.1"/>
    </source>
</evidence>
<keyword evidence="2" id="KW-1185">Reference proteome</keyword>
<comment type="caution">
    <text evidence="1">The sequence shown here is derived from an EMBL/GenBank/DDBJ whole genome shotgun (WGS) entry which is preliminary data.</text>
</comment>
<name>A0ACC6P7R5_9BACL</name>
<sequence>MKVLIVDDEAHVREAIRLLIDWEHYETAEVLEAANGREAVALIERHAPHIVLTDMIMPAGGGIDLLEWISLQAPETRTLVISGHGDFDFARQTLRYGGMDYLLKPIDADQLNDSFSRAVQSWKVSEANRRQLLAQAMEVNRFKPVYRDKLCSDLLGAPAARETAERELAGEFGLKEPAGTVRSAVVRLSENSPLWHKYAGRTELLFFTLSNVANEMLGRGVEGYAFRNLGREREIAIFFWNGAAHATEKLDRINAGLAVVLGEPLHFGIGGCADGLGDGLRASYLQAEEALKRYSAQPAVAASAHAGHDQGSKNTRNTFVLPAIDHRGSSTYIHAFESGSTGGAGVMEEIAAYIREHYREELTLQDLADRFFLSREYISRRFKRELGENVFDYLANIRLERAKRLLLDSDMTIVRIAELVGYQDEKYFSRVFKKTTGYTPNEFRRVF</sequence>
<gene>
    <name evidence="1" type="ORF">WKI47_03370</name>
</gene>
<reference evidence="1" key="1">
    <citation type="submission" date="2024-03" db="EMBL/GenBank/DDBJ databases">
        <title>Whole genome sequecning of epiphytes from Marcgravia umbellata leaves.</title>
        <authorList>
            <person name="Kumar G."/>
            <person name="Savka M.A."/>
        </authorList>
    </citation>
    <scope>NUCLEOTIDE SEQUENCE</scope>
    <source>
        <strain evidence="1">RIT_BL5</strain>
    </source>
</reference>
<evidence type="ECO:0000313" key="2">
    <source>
        <dbReference type="Proteomes" id="UP001380953"/>
    </source>
</evidence>